<evidence type="ECO:0000313" key="4">
    <source>
        <dbReference type="Proteomes" id="UP000195321"/>
    </source>
</evidence>
<name>A0A1Y3MJD6_9BACI</name>
<comment type="caution">
    <text evidence="3">The sequence shown here is derived from an EMBL/GenBank/DDBJ whole genome shotgun (WGS) entry which is preliminary data.</text>
</comment>
<dbReference type="InterPro" id="IPR022123">
    <property type="entry name" value="DUF3658"/>
</dbReference>
<dbReference type="Pfam" id="PF08874">
    <property type="entry name" value="DUF1835"/>
    <property type="match status" value="1"/>
</dbReference>
<reference evidence="3 4" key="1">
    <citation type="submission" date="2017-02" db="EMBL/GenBank/DDBJ databases">
        <title>Bacillus pseudomycoides isolate FSL K6-0042.</title>
        <authorList>
            <person name="Kovac J."/>
        </authorList>
    </citation>
    <scope>NUCLEOTIDE SEQUENCE [LARGE SCALE GENOMIC DNA]</scope>
    <source>
        <strain evidence="3 4">FSL K6-0042</strain>
    </source>
</reference>
<dbReference type="Pfam" id="PF12395">
    <property type="entry name" value="DUF3658"/>
    <property type="match status" value="1"/>
</dbReference>
<evidence type="ECO:0008006" key="5">
    <source>
        <dbReference type="Google" id="ProtNLM"/>
    </source>
</evidence>
<evidence type="ECO:0000313" key="3">
    <source>
        <dbReference type="EMBL" id="OUM50146.1"/>
    </source>
</evidence>
<dbReference type="InterPro" id="IPR014973">
    <property type="entry name" value="DUF1835"/>
</dbReference>
<feature type="domain" description="DUF1835" evidence="1">
    <location>
        <begin position="69"/>
        <end position="190"/>
    </location>
</feature>
<gene>
    <name evidence="3" type="ORF">BW425_03395</name>
</gene>
<dbReference type="EMBL" id="MWPX01000002">
    <property type="protein sequence ID" value="OUM50146.1"/>
    <property type="molecule type" value="Genomic_DNA"/>
</dbReference>
<sequence length="343" mass="40155">MIETIEKIKKVVNEMQEDEAKELLQGILVQLDLLKNNYNEDSFTYLTSIPNELIDYKLHKKNISESTHIHITFGESSAGCLKYMLKKKKLQQEYVISFSEFFSIGPINQLETIAGQHLRQQWSSKNLNSEDLYFEEEYLPQFIQSLEELQSIPNDMPITIWSANNAHEHVGLCFAFVYLKDKKNIRIINTSEAHRGLFQKENEIYEIHGTGALTPEQLATIYETYEKGTVLTEKSRKQLEQEWKLLSETKNSLRIWEDHKVSSVQETYFDSFIIECAKNLEKERAEEQFYKSARLIGEVLSQIEQSVGDAFLEYRLRTLIEQGVFEMKGTLKAMRYYSVRLKK</sequence>
<feature type="domain" description="DUF3658" evidence="2">
    <location>
        <begin position="227"/>
        <end position="337"/>
    </location>
</feature>
<accession>A0A1Y3MJD6</accession>
<dbReference type="Proteomes" id="UP000195321">
    <property type="component" value="Unassembled WGS sequence"/>
</dbReference>
<protein>
    <recommendedName>
        <fullName evidence="5">DUF1835 domain-containing protein</fullName>
    </recommendedName>
</protein>
<organism evidence="3 4">
    <name type="scientific">Bacillus pseudomycoides</name>
    <dbReference type="NCBI Taxonomy" id="64104"/>
    <lineage>
        <taxon>Bacteria</taxon>
        <taxon>Bacillati</taxon>
        <taxon>Bacillota</taxon>
        <taxon>Bacilli</taxon>
        <taxon>Bacillales</taxon>
        <taxon>Bacillaceae</taxon>
        <taxon>Bacillus</taxon>
        <taxon>Bacillus cereus group</taxon>
    </lineage>
</organism>
<evidence type="ECO:0000259" key="2">
    <source>
        <dbReference type="Pfam" id="PF12395"/>
    </source>
</evidence>
<dbReference type="RefSeq" id="WP_088093692.1">
    <property type="nucleotide sequence ID" value="NZ_JBEUTC010000438.1"/>
</dbReference>
<proteinExistence type="predicted"/>
<dbReference type="AlphaFoldDB" id="A0A1Y3MJD6"/>
<evidence type="ECO:0000259" key="1">
    <source>
        <dbReference type="Pfam" id="PF08874"/>
    </source>
</evidence>